<dbReference type="InterPro" id="IPR016053">
    <property type="entry name" value="Haem_Oase-like"/>
</dbReference>
<dbReference type="OrthoDB" id="9149607at2"/>
<dbReference type="SUPFAM" id="SSF48613">
    <property type="entry name" value="Heme oxygenase-like"/>
    <property type="match status" value="1"/>
</dbReference>
<reference evidence="1 2" key="1">
    <citation type="submission" date="2018-10" db="EMBL/GenBank/DDBJ databases">
        <authorList>
            <person name="Criscuolo A."/>
        </authorList>
    </citation>
    <scope>NUCLEOTIDE SEQUENCE [LARGE SCALE GENOMIC DNA]</scope>
    <source>
        <strain evidence="1">DnA1</strain>
    </source>
</reference>
<sequence>MTSPAAQGSLALRLKTETAPLHDKLDKLVMSLKPFDTRENYGRFVVAQYLFQRDIESLYDDQAYAALIPDLATRPRLAAAHADLDDLGVAVPATDETPRGEGMELPEGLGWLYVSEGSKLGAAFLFKEAGQKLGLDENFGARNLAAPADGRGAAWKRFVQALDGSGLSTAEQDRVVAGASAAFERFAVLLSRSYDLKDEPSLAA</sequence>
<dbReference type="AlphaFoldDB" id="A0A3P4BAM4"/>
<dbReference type="Pfam" id="PF01126">
    <property type="entry name" value="Heme_oxygenase"/>
    <property type="match status" value="1"/>
</dbReference>
<evidence type="ECO:0000313" key="1">
    <source>
        <dbReference type="EMBL" id="VCU72596.1"/>
    </source>
</evidence>
<organism evidence="1 2">
    <name type="scientific">Pigmentiphaga humi</name>
    <dbReference type="NCBI Taxonomy" id="2478468"/>
    <lineage>
        <taxon>Bacteria</taxon>
        <taxon>Pseudomonadati</taxon>
        <taxon>Pseudomonadota</taxon>
        <taxon>Betaproteobacteria</taxon>
        <taxon>Burkholderiales</taxon>
        <taxon>Alcaligenaceae</taxon>
        <taxon>Pigmentiphaga</taxon>
    </lineage>
</organism>
<dbReference type="Proteomes" id="UP000277294">
    <property type="component" value="Unassembled WGS sequence"/>
</dbReference>
<dbReference type="CDD" id="cd19166">
    <property type="entry name" value="HemeO-bac"/>
    <property type="match status" value="1"/>
</dbReference>
<keyword evidence="2" id="KW-1185">Reference proteome</keyword>
<dbReference type="InterPro" id="IPR016084">
    <property type="entry name" value="Haem_Oase-like_multi-hlx"/>
</dbReference>
<name>A0A3P4BAM4_9BURK</name>
<dbReference type="RefSeq" id="WP_124082209.1">
    <property type="nucleotide sequence ID" value="NZ_UWPJ01000043.1"/>
</dbReference>
<gene>
    <name evidence="1" type="ORF">PIGHUM_04698</name>
</gene>
<dbReference type="GO" id="GO:0004392">
    <property type="term" value="F:heme oxygenase (decyclizing) activity"/>
    <property type="evidence" value="ECO:0007669"/>
    <property type="project" value="InterPro"/>
</dbReference>
<proteinExistence type="predicted"/>
<protein>
    <submittedName>
        <fullName evidence="1">Heme oxygenase</fullName>
    </submittedName>
</protein>
<evidence type="ECO:0000313" key="2">
    <source>
        <dbReference type="Proteomes" id="UP000277294"/>
    </source>
</evidence>
<dbReference type="GO" id="GO:0006788">
    <property type="term" value="P:heme oxidation"/>
    <property type="evidence" value="ECO:0007669"/>
    <property type="project" value="InterPro"/>
</dbReference>
<dbReference type="EMBL" id="UWPJ01000043">
    <property type="protein sequence ID" value="VCU72596.1"/>
    <property type="molecule type" value="Genomic_DNA"/>
</dbReference>
<accession>A0A3P4BAM4</accession>
<dbReference type="Gene3D" id="1.20.910.10">
    <property type="entry name" value="Heme oxygenase-like"/>
    <property type="match status" value="1"/>
</dbReference>